<organism evidence="1 2">
    <name type="scientific">Arcicella aurantiaca</name>
    <dbReference type="NCBI Taxonomy" id="591202"/>
    <lineage>
        <taxon>Bacteria</taxon>
        <taxon>Pseudomonadati</taxon>
        <taxon>Bacteroidota</taxon>
        <taxon>Cytophagia</taxon>
        <taxon>Cytophagales</taxon>
        <taxon>Flectobacillaceae</taxon>
        <taxon>Arcicella</taxon>
    </lineage>
</organism>
<gene>
    <name evidence="1" type="ORF">LV89_04916</name>
</gene>
<proteinExistence type="predicted"/>
<evidence type="ECO:0000313" key="2">
    <source>
        <dbReference type="Proteomes" id="UP000245489"/>
    </source>
</evidence>
<name>A0A316DD10_9BACT</name>
<accession>A0A316DD10</accession>
<sequence length="80" mass="9428">MNYQSFRDLYCHYLQESFQNFTCTNLSDIVENISHDKLTRYLGTYPVDEKSLFEKLHSESGCLPLNGYLIFDAVMELTLY</sequence>
<comment type="caution">
    <text evidence="1">The sequence shown here is derived from an EMBL/GenBank/DDBJ whole genome shotgun (WGS) entry which is preliminary data.</text>
</comment>
<dbReference type="AlphaFoldDB" id="A0A316DD10"/>
<dbReference type="OrthoDB" id="504645at2"/>
<dbReference type="RefSeq" id="WP_146199262.1">
    <property type="nucleotide sequence ID" value="NZ_QGGO01000052.1"/>
</dbReference>
<dbReference type="EMBL" id="QGGO01000052">
    <property type="protein sequence ID" value="PWK16101.1"/>
    <property type="molecule type" value="Genomic_DNA"/>
</dbReference>
<dbReference type="Proteomes" id="UP000245489">
    <property type="component" value="Unassembled WGS sequence"/>
</dbReference>
<reference evidence="1 2" key="1">
    <citation type="submission" date="2018-05" db="EMBL/GenBank/DDBJ databases">
        <title>Genomic Encyclopedia of Archaeal and Bacterial Type Strains, Phase II (KMG-II): from individual species to whole genera.</title>
        <authorList>
            <person name="Goeker M."/>
        </authorList>
    </citation>
    <scope>NUCLEOTIDE SEQUENCE [LARGE SCALE GENOMIC DNA]</scope>
    <source>
        <strain evidence="1 2">DSM 22214</strain>
    </source>
</reference>
<protein>
    <submittedName>
        <fullName evidence="1">Uncharacterized protein</fullName>
    </submittedName>
</protein>
<keyword evidence="2" id="KW-1185">Reference proteome</keyword>
<evidence type="ECO:0000313" key="1">
    <source>
        <dbReference type="EMBL" id="PWK16101.1"/>
    </source>
</evidence>